<protein>
    <recommendedName>
        <fullName evidence="3">Filamentous hemagglutinin</fullName>
    </recommendedName>
</protein>
<gene>
    <name evidence="1" type="ORF">ABID23_001515</name>
</gene>
<evidence type="ECO:0000313" key="2">
    <source>
        <dbReference type="Proteomes" id="UP001549086"/>
    </source>
</evidence>
<evidence type="ECO:0008006" key="3">
    <source>
        <dbReference type="Google" id="ProtNLM"/>
    </source>
</evidence>
<name>A0ABV2HJN9_9HYPH</name>
<dbReference type="Proteomes" id="UP001549086">
    <property type="component" value="Unassembled WGS sequence"/>
</dbReference>
<evidence type="ECO:0000313" key="1">
    <source>
        <dbReference type="EMBL" id="MET3590407.1"/>
    </source>
</evidence>
<proteinExistence type="predicted"/>
<accession>A0ABV2HJN9</accession>
<dbReference type="EMBL" id="JBEPLI010000025">
    <property type="protein sequence ID" value="MET3590407.1"/>
    <property type="molecule type" value="Genomic_DNA"/>
</dbReference>
<organism evidence="1 2">
    <name type="scientific">Bartonella silvatica</name>
    <dbReference type="NCBI Taxonomy" id="357760"/>
    <lineage>
        <taxon>Bacteria</taxon>
        <taxon>Pseudomonadati</taxon>
        <taxon>Pseudomonadota</taxon>
        <taxon>Alphaproteobacteria</taxon>
        <taxon>Hyphomicrobiales</taxon>
        <taxon>Bartonellaceae</taxon>
        <taxon>Bartonella</taxon>
    </lineage>
</organism>
<reference evidence="1 2" key="1">
    <citation type="submission" date="2024-06" db="EMBL/GenBank/DDBJ databases">
        <title>Genomic Encyclopedia of Type Strains, Phase IV (KMG-IV): sequencing the most valuable type-strain genomes for metagenomic binning, comparative biology and taxonomic classification.</title>
        <authorList>
            <person name="Goeker M."/>
        </authorList>
    </citation>
    <scope>NUCLEOTIDE SEQUENCE [LARGE SCALE GENOMIC DNA]</scope>
    <source>
        <strain evidence="1 2">DSM 23649</strain>
    </source>
</reference>
<sequence length="152" mass="16985">MYQGKYKIAKNAAKNILDYAKAKDSAEGYTKSAIYDGTIVLTNEAGQLALTGQGANQTIASLNRDTVTAHKALQQLDVNKLEQIVHENREMAIQLLEEGFKYSDEVYKTMFIKEHPIAVVDRDEQGHIIYKTDKMGSISQTLVDNQSLSFII</sequence>
<keyword evidence="2" id="KW-1185">Reference proteome</keyword>
<comment type="caution">
    <text evidence="1">The sequence shown here is derived from an EMBL/GenBank/DDBJ whole genome shotgun (WGS) entry which is preliminary data.</text>
</comment>